<keyword evidence="11" id="KW-0449">Lipoprotein</keyword>
<dbReference type="Pfam" id="PF20154">
    <property type="entry name" value="LNT_N"/>
    <property type="match status" value="1"/>
</dbReference>
<keyword evidence="4 9" id="KW-0808">Transferase</keyword>
<dbReference type="CDD" id="cd07571">
    <property type="entry name" value="ALP_N-acyl_transferase"/>
    <property type="match status" value="1"/>
</dbReference>
<dbReference type="EMBL" id="PIQH01000004">
    <property type="protein sequence ID" value="RUO80458.1"/>
    <property type="molecule type" value="Genomic_DNA"/>
</dbReference>
<comment type="catalytic activity">
    <reaction evidence="9">
        <text>N-terminal S-1,2-diacyl-sn-glyceryl-L-cysteinyl-[lipoprotein] + a glycerophospholipid = N-acyl-S-1,2-diacyl-sn-glyceryl-L-cysteinyl-[lipoprotein] + a 2-acyl-sn-glycero-3-phospholipid + H(+)</text>
        <dbReference type="Rhea" id="RHEA:48228"/>
        <dbReference type="Rhea" id="RHEA-COMP:14681"/>
        <dbReference type="Rhea" id="RHEA-COMP:14684"/>
        <dbReference type="ChEBI" id="CHEBI:15378"/>
        <dbReference type="ChEBI" id="CHEBI:136912"/>
        <dbReference type="ChEBI" id="CHEBI:140656"/>
        <dbReference type="ChEBI" id="CHEBI:140657"/>
        <dbReference type="ChEBI" id="CHEBI:140660"/>
        <dbReference type="EC" id="2.3.1.269"/>
    </reaction>
</comment>
<dbReference type="NCBIfam" id="TIGR00546">
    <property type="entry name" value="lnt"/>
    <property type="match status" value="1"/>
</dbReference>
<comment type="subcellular location">
    <subcellularLocation>
        <location evidence="1 9">Cell membrane</location>
        <topology evidence="1 9">Multi-pass membrane protein</topology>
    </subcellularLocation>
</comment>
<feature type="transmembrane region" description="Helical" evidence="9">
    <location>
        <begin position="485"/>
        <end position="503"/>
    </location>
</feature>
<dbReference type="PANTHER" id="PTHR38686">
    <property type="entry name" value="APOLIPOPROTEIN N-ACYLTRANSFERASE"/>
    <property type="match status" value="1"/>
</dbReference>
<feature type="transmembrane region" description="Helical" evidence="9">
    <location>
        <begin position="9"/>
        <end position="25"/>
    </location>
</feature>
<evidence type="ECO:0000256" key="7">
    <source>
        <dbReference type="ARBA" id="ARBA00023136"/>
    </source>
</evidence>
<dbReference type="InterPro" id="IPR036526">
    <property type="entry name" value="C-N_Hydrolase_sf"/>
</dbReference>
<evidence type="ECO:0000259" key="10">
    <source>
        <dbReference type="PROSITE" id="PS50263"/>
    </source>
</evidence>
<dbReference type="InterPro" id="IPR004563">
    <property type="entry name" value="Apolipo_AcylTrfase"/>
</dbReference>
<feature type="transmembrane region" description="Helical" evidence="9">
    <location>
        <begin position="159"/>
        <end position="182"/>
    </location>
</feature>
<dbReference type="AlphaFoldDB" id="A0A432ZRJ3"/>
<evidence type="ECO:0000256" key="6">
    <source>
        <dbReference type="ARBA" id="ARBA00022989"/>
    </source>
</evidence>
<evidence type="ECO:0000256" key="5">
    <source>
        <dbReference type="ARBA" id="ARBA00022692"/>
    </source>
</evidence>
<gene>
    <name evidence="9" type="primary">lnt</name>
    <name evidence="11" type="ORF">CWI84_05195</name>
</gene>
<dbReference type="PROSITE" id="PS50263">
    <property type="entry name" value="CN_HYDROLASE"/>
    <property type="match status" value="1"/>
</dbReference>
<feature type="domain" description="CN hydrolase" evidence="10">
    <location>
        <begin position="222"/>
        <end position="472"/>
    </location>
</feature>
<evidence type="ECO:0000256" key="4">
    <source>
        <dbReference type="ARBA" id="ARBA00022679"/>
    </source>
</evidence>
<comment type="similarity">
    <text evidence="2 9">Belongs to the CN hydrolase family. Apolipoprotein N-acyltransferase subfamily.</text>
</comment>
<evidence type="ECO:0000313" key="11">
    <source>
        <dbReference type="EMBL" id="RUO80458.1"/>
    </source>
</evidence>
<dbReference type="HAMAP" id="MF_01148">
    <property type="entry name" value="Lnt"/>
    <property type="match status" value="1"/>
</dbReference>
<dbReference type="GO" id="GO:0042158">
    <property type="term" value="P:lipoprotein biosynthetic process"/>
    <property type="evidence" value="ECO:0007669"/>
    <property type="project" value="UniProtKB-UniRule"/>
</dbReference>
<dbReference type="Pfam" id="PF00795">
    <property type="entry name" value="CN_hydrolase"/>
    <property type="match status" value="1"/>
</dbReference>
<dbReference type="SUPFAM" id="SSF56317">
    <property type="entry name" value="Carbon-nitrogen hydrolase"/>
    <property type="match status" value="1"/>
</dbReference>
<keyword evidence="12" id="KW-1185">Reference proteome</keyword>
<dbReference type="PANTHER" id="PTHR38686:SF1">
    <property type="entry name" value="APOLIPOPROTEIN N-ACYLTRANSFERASE"/>
    <property type="match status" value="1"/>
</dbReference>
<reference evidence="11 12" key="1">
    <citation type="journal article" date="2011" name="Front. Microbiol.">
        <title>Genomic signatures of strain selection and enhancement in Bacillus atrophaeus var. globigii, a historical biowarfare simulant.</title>
        <authorList>
            <person name="Gibbons H.S."/>
            <person name="Broomall S.M."/>
            <person name="McNew L.A."/>
            <person name="Daligault H."/>
            <person name="Chapman C."/>
            <person name="Bruce D."/>
            <person name="Karavis M."/>
            <person name="Krepps M."/>
            <person name="McGregor P.A."/>
            <person name="Hong C."/>
            <person name="Park K.H."/>
            <person name="Akmal A."/>
            <person name="Feldman A."/>
            <person name="Lin J.S."/>
            <person name="Chang W.E."/>
            <person name="Higgs B.W."/>
            <person name="Demirev P."/>
            <person name="Lindquist J."/>
            <person name="Liem A."/>
            <person name="Fochler E."/>
            <person name="Read T.D."/>
            <person name="Tapia R."/>
            <person name="Johnson S."/>
            <person name="Bishop-Lilly K.A."/>
            <person name="Detter C."/>
            <person name="Han C."/>
            <person name="Sozhamannan S."/>
            <person name="Rosenzweig C.N."/>
            <person name="Skowronski E.W."/>
        </authorList>
    </citation>
    <scope>NUCLEOTIDE SEQUENCE [LARGE SCALE GENOMIC DNA]</scope>
    <source>
        <strain evidence="11 12">CC-PW-9</strain>
    </source>
</reference>
<comment type="pathway">
    <text evidence="9">Protein modification; lipoprotein biosynthesis (N-acyl transfer).</text>
</comment>
<dbReference type="RefSeq" id="WP_126841515.1">
    <property type="nucleotide sequence ID" value="NZ_PIQH01000004.1"/>
</dbReference>
<comment type="function">
    <text evidence="9">Catalyzes the phospholipid dependent N-acylation of the N-terminal cysteine of apolipoprotein, the last step in lipoprotein maturation.</text>
</comment>
<dbReference type="GO" id="GO:0016410">
    <property type="term" value="F:N-acyltransferase activity"/>
    <property type="evidence" value="ECO:0007669"/>
    <property type="project" value="UniProtKB-UniRule"/>
</dbReference>
<feature type="transmembrane region" description="Helical" evidence="9">
    <location>
        <begin position="83"/>
        <end position="107"/>
    </location>
</feature>
<evidence type="ECO:0000313" key="12">
    <source>
        <dbReference type="Proteomes" id="UP000287996"/>
    </source>
</evidence>
<feature type="transmembrane region" description="Helical" evidence="9">
    <location>
        <begin position="31"/>
        <end position="47"/>
    </location>
</feature>
<feature type="transmembrane region" description="Helical" evidence="9">
    <location>
        <begin position="59"/>
        <end position="77"/>
    </location>
</feature>
<keyword evidence="3 9" id="KW-1003">Cell membrane</keyword>
<keyword evidence="6 9" id="KW-1133">Transmembrane helix</keyword>
<dbReference type="Gene3D" id="3.60.110.10">
    <property type="entry name" value="Carbon-nitrogen hydrolase"/>
    <property type="match status" value="1"/>
</dbReference>
<dbReference type="InterPro" id="IPR045378">
    <property type="entry name" value="LNT_N"/>
</dbReference>
<keyword evidence="8 9" id="KW-0012">Acyltransferase</keyword>
<evidence type="ECO:0000256" key="9">
    <source>
        <dbReference type="HAMAP-Rule" id="MF_01148"/>
    </source>
</evidence>
<dbReference type="OrthoDB" id="9804277at2"/>
<keyword evidence="7 9" id="KW-0472">Membrane</keyword>
<keyword evidence="5 9" id="KW-0812">Transmembrane</keyword>
<feature type="transmembrane region" description="Helical" evidence="9">
    <location>
        <begin position="119"/>
        <end position="139"/>
    </location>
</feature>
<sequence length="509" mass="57292">MRQFVQHPLVLRLCALLLGGSLVFAYAPFDWGILGIIAPTLHILLVWQQQPRETAKISYWFGLGWFAAGLSWIYVSIDQYGGLPWFATVGILLLLFAYLALFPALAFGLWQWLRNKHRAATFTLPLLWLAAESLRGWLLTGFPWLSLGYTQTDGWLGQLAPWIGEVGITVVVLWIALCLAMVLRTRQPLLLLIPLVAWACAYVLPQFSSLERTGKTHSVLLVQGNVSQSLKWQAEQRWPTLLKYLDLTRPHYDHQVIVWPESAITALEPYAGDVLASINDAANYNNSAIISGIIDYKQQTDEFYNSIIVLGKRSDDDPSSYRYGSSNRYQKHHLLPIGEFVPFGDLLRPLAPLFNLPMSSFSRGAYRQDNIIANNLKFSPAICYEMAFPEQLRENTRADTDALLTVSNDTWFGDSHGPWQHMEIARMRAKELGRPMLRATNNGVSGIVDERGRWLARAPQFTATVLSADIPEVSGTTSYWRFGSLWAWLLGCLGILPLLAGLVRQKSLG</sequence>
<protein>
    <recommendedName>
        <fullName evidence="9">Apolipoprotein N-acyltransferase</fullName>
        <shortName evidence="9">ALP N-acyltransferase</shortName>
        <ecNumber evidence="9">2.3.1.269</ecNumber>
    </recommendedName>
</protein>
<evidence type="ECO:0000256" key="3">
    <source>
        <dbReference type="ARBA" id="ARBA00022475"/>
    </source>
</evidence>
<evidence type="ECO:0000256" key="2">
    <source>
        <dbReference type="ARBA" id="ARBA00010065"/>
    </source>
</evidence>
<dbReference type="UniPathway" id="UPA00666"/>
<feature type="transmembrane region" description="Helical" evidence="9">
    <location>
        <begin position="189"/>
        <end position="207"/>
    </location>
</feature>
<comment type="caution">
    <text evidence="11">The sequence shown here is derived from an EMBL/GenBank/DDBJ whole genome shotgun (WGS) entry which is preliminary data.</text>
</comment>
<dbReference type="Proteomes" id="UP000287996">
    <property type="component" value="Unassembled WGS sequence"/>
</dbReference>
<name>A0A432ZRJ3_9GAMM</name>
<evidence type="ECO:0000256" key="8">
    <source>
        <dbReference type="ARBA" id="ARBA00023315"/>
    </source>
</evidence>
<dbReference type="EC" id="2.3.1.269" evidence="9"/>
<dbReference type="GO" id="GO:0005886">
    <property type="term" value="C:plasma membrane"/>
    <property type="evidence" value="ECO:0007669"/>
    <property type="project" value="UniProtKB-SubCell"/>
</dbReference>
<evidence type="ECO:0000256" key="1">
    <source>
        <dbReference type="ARBA" id="ARBA00004651"/>
    </source>
</evidence>
<accession>A0A432ZRJ3</accession>
<proteinExistence type="inferred from homology"/>
<organism evidence="11 12">
    <name type="scientific">Idiomarina tyrosinivorans</name>
    <dbReference type="NCBI Taxonomy" id="1445662"/>
    <lineage>
        <taxon>Bacteria</taxon>
        <taxon>Pseudomonadati</taxon>
        <taxon>Pseudomonadota</taxon>
        <taxon>Gammaproteobacteria</taxon>
        <taxon>Alteromonadales</taxon>
        <taxon>Idiomarinaceae</taxon>
        <taxon>Idiomarina</taxon>
    </lineage>
</organism>
<dbReference type="InterPro" id="IPR003010">
    <property type="entry name" value="C-N_Hydrolase"/>
</dbReference>